<evidence type="ECO:0000313" key="1">
    <source>
        <dbReference type="EMBL" id="MBR0576247.1"/>
    </source>
</evidence>
<gene>
    <name evidence="1" type="ORF">KCG48_07805</name>
</gene>
<dbReference type="SUPFAM" id="SSF52540">
    <property type="entry name" value="P-loop containing nucleoside triphosphate hydrolases"/>
    <property type="match status" value="1"/>
</dbReference>
<dbReference type="EMBL" id="JAGSCS010000009">
    <property type="protein sequence ID" value="MBR0576247.1"/>
    <property type="molecule type" value="Genomic_DNA"/>
</dbReference>
<dbReference type="AlphaFoldDB" id="A0A941CP93"/>
<reference evidence="1" key="1">
    <citation type="submission" date="2021-04" db="EMBL/GenBank/DDBJ databases">
        <title>Proteiniclasticum sedimins sp. nov., an obligate anaerobic bacterium isolated from anaerobic sludge.</title>
        <authorList>
            <person name="Liu J."/>
        </authorList>
    </citation>
    <scope>NUCLEOTIDE SEQUENCE</scope>
    <source>
        <strain evidence="1">BAD-10</strain>
    </source>
</reference>
<comment type="caution">
    <text evidence="1">The sequence shown here is derived from an EMBL/GenBank/DDBJ whole genome shotgun (WGS) entry which is preliminary data.</text>
</comment>
<evidence type="ECO:0000313" key="2">
    <source>
        <dbReference type="Proteomes" id="UP000675379"/>
    </source>
</evidence>
<dbReference type="GO" id="GO:0005524">
    <property type="term" value="F:ATP binding"/>
    <property type="evidence" value="ECO:0007669"/>
    <property type="project" value="UniProtKB-KW"/>
</dbReference>
<dbReference type="RefSeq" id="WP_211801093.1">
    <property type="nucleotide sequence ID" value="NZ_JAGSCS010000009.1"/>
</dbReference>
<accession>A0A941CP93</accession>
<proteinExistence type="predicted"/>
<dbReference type="Proteomes" id="UP000675379">
    <property type="component" value="Unassembled WGS sequence"/>
</dbReference>
<keyword evidence="1" id="KW-0547">Nucleotide-binding</keyword>
<sequence>MDLSLARKRITYVVKPDSITASQGDFLATHVALKRLHLINKFDLMPTGGKDYSEEEIYKEFVLNQDNRHQFITIYGQSGTGKSHLIRWFQTRFHYDKPQNEVVLFIRRSDNTLKGTIRQLLATPEVQEISNKEVYDRLVKATVIEDESKLKGRIYHDFINEVEHDDESHEIRLTNVKRKRLTAFLNNEVVQYHLMSSDGPIERIYSKVAENSSVDRDTVAQFQQKDFLVSTDLFENILRAGADPKAEKMARELMADESGKDDAKKIADYLNQFVNDVIQRCAGIEPGDFRDIFQDIRKELFRIGKNLTLFIEDVTSFTGVDDALLDALIVDHTGMNSIDKLCRISSIIGTTSNYLQTNFRDNHKDRITQYVYIQSDAFDENEVFEFVGRYINAMSLPESVISDWMTNHAMASEYPVHEVKEGSKWEFVPIEFGKQLCLYPFTKNSIRYLYRYALTQGHQTPRYIIRDIIEPVISDILANKESFPSNKYNIININTTLSYIIHNQVKDEHKADRLLRFLSIWGDGTPDQYVKDGTIFISDIKKEIIEELGLPALTLAEVHRPKQPVPKPTPNPKGDSQIIEQVEPPVHTVPNKIQEKVSKSNAELSNWTIGHSIDVSANVGTSGVLRAAQGDICDYLMSSINWQAEGISVDNITKIKNSSVKLVTFENQTKLRAPGLYVMPANRDSMNVISIFIRWREYGSQSWNYPESDFDAYLVTSWSSRIKDVIIKAVREEAVSNTSYIEAAIAAEIYRMILCGDFKERKLDNLTVKHLFDLKQVKVEKTYHTKEWNSLVSLLSQRGADISNKETVRQYFNLPQGSGGSIIVLDEPNLSKVFEKVKTDRLKIADEAFESQDFVKPRRDVFDYLKYIIERIQSVAKAEVENARSIIQDVYGYFDSDDIEEDVITDFAEKVKEFYTEINNTRIPVAFSSSDNIKANAKLIAKAISDIGEVIDEDDPLTIIMTFAVDPVSDLQPLVTLFKQLETDMLTVDKQLNSRKEALGDISDTNDSINRYAYEKAELAKCLSMLEMEAQV</sequence>
<protein>
    <submittedName>
        <fullName evidence="1">ATP-binding protein</fullName>
    </submittedName>
</protein>
<name>A0A941CP93_9CLOT</name>
<dbReference type="InterPro" id="IPR027417">
    <property type="entry name" value="P-loop_NTPase"/>
</dbReference>
<keyword evidence="2" id="KW-1185">Reference proteome</keyword>
<keyword evidence="1" id="KW-0067">ATP-binding</keyword>
<organism evidence="1 2">
    <name type="scientific">Proteiniclasticum sediminis</name>
    <dbReference type="NCBI Taxonomy" id="2804028"/>
    <lineage>
        <taxon>Bacteria</taxon>
        <taxon>Bacillati</taxon>
        <taxon>Bacillota</taxon>
        <taxon>Clostridia</taxon>
        <taxon>Eubacteriales</taxon>
        <taxon>Clostridiaceae</taxon>
        <taxon>Proteiniclasticum</taxon>
    </lineage>
</organism>